<organism evidence="1 2">
    <name type="scientific">Mycobacterium simiae</name>
    <name type="common">Mycobacterium habana</name>
    <dbReference type="NCBI Taxonomy" id="1784"/>
    <lineage>
        <taxon>Bacteria</taxon>
        <taxon>Bacillati</taxon>
        <taxon>Actinomycetota</taxon>
        <taxon>Actinomycetes</taxon>
        <taxon>Mycobacteriales</taxon>
        <taxon>Mycobacteriaceae</taxon>
        <taxon>Mycobacterium</taxon>
        <taxon>Mycobacterium simiae complex</taxon>
    </lineage>
</organism>
<gene>
    <name evidence="1" type="ORF">B5M45_03995</name>
</gene>
<dbReference type="PROSITE" id="PS51257">
    <property type="entry name" value="PROKAR_LIPOPROTEIN"/>
    <property type="match status" value="1"/>
</dbReference>
<dbReference type="Pfam" id="PF26327">
    <property type="entry name" value="LpqS"/>
    <property type="match status" value="1"/>
</dbReference>
<reference evidence="1 2" key="1">
    <citation type="submission" date="2017-03" db="EMBL/GenBank/DDBJ databases">
        <title>Genomic insights into Mycobacterium simiae human colonization.</title>
        <authorList>
            <person name="Steffani J.L."/>
            <person name="Brunck M.E."/>
            <person name="Cruz E."/>
            <person name="Montiel R."/>
            <person name="Barona F."/>
        </authorList>
    </citation>
    <scope>NUCLEOTIDE SEQUENCE [LARGE SCALE GENOMIC DNA]</scope>
    <source>
        <strain evidence="1 2">MsiGto</strain>
    </source>
</reference>
<keyword evidence="2" id="KW-1185">Reference proteome</keyword>
<dbReference type="EMBL" id="MZZM01000006">
    <property type="protein sequence ID" value="ORJ63721.1"/>
    <property type="molecule type" value="Genomic_DNA"/>
</dbReference>
<protein>
    <recommendedName>
        <fullName evidence="3">Lipoprotein LpqS</fullName>
    </recommendedName>
</protein>
<name>A0A1X0YEU3_MYCSI</name>
<evidence type="ECO:0000313" key="1">
    <source>
        <dbReference type="EMBL" id="ORJ63721.1"/>
    </source>
</evidence>
<dbReference type="RefSeq" id="WP_084948312.1">
    <property type="nucleotide sequence ID" value="NZ_MZZM01000006.1"/>
</dbReference>
<sequence length="136" mass="14223">MTASANKWLHYATAVTAFFWALAAVAGCHLPHLPRSAPQLPTMSATAMGHAVAAAVEHVPPGAHPCSPMDRNCQQAAQACATTDLVALAVAAALTVVFASPAWPVVSTPRGPPRPDGFVPHRPGRIILLRHCIARI</sequence>
<comment type="caution">
    <text evidence="1">The sequence shown here is derived from an EMBL/GenBank/DDBJ whole genome shotgun (WGS) entry which is preliminary data.</text>
</comment>
<accession>A0A1X0YEU3</accession>
<proteinExistence type="predicted"/>
<dbReference type="AlphaFoldDB" id="A0A1X0YEU3"/>
<evidence type="ECO:0008006" key="3">
    <source>
        <dbReference type="Google" id="ProtNLM"/>
    </source>
</evidence>
<dbReference type="InterPro" id="IPR058714">
    <property type="entry name" value="LpqS"/>
</dbReference>
<evidence type="ECO:0000313" key="2">
    <source>
        <dbReference type="Proteomes" id="UP000193040"/>
    </source>
</evidence>
<dbReference type="Proteomes" id="UP000193040">
    <property type="component" value="Unassembled WGS sequence"/>
</dbReference>